<dbReference type="RefSeq" id="WP_185258464.1">
    <property type="nucleotide sequence ID" value="NZ_AP023368.1"/>
</dbReference>
<evidence type="ECO:0000256" key="1">
    <source>
        <dbReference type="SAM" id="Phobius"/>
    </source>
</evidence>
<gene>
    <name evidence="2" type="ORF">bsdcttw_11550</name>
</gene>
<feature type="transmembrane region" description="Helical" evidence="1">
    <location>
        <begin position="495"/>
        <end position="514"/>
    </location>
</feature>
<accession>A0A7I8DLC3</accession>
<keyword evidence="1" id="KW-1133">Transmembrane helix</keyword>
<dbReference type="Proteomes" id="UP000515703">
    <property type="component" value="Chromosome"/>
</dbReference>
<sequence length="713" mass="76013">MSGKILNTVISLGGKVDGTLLKALNKTKNQTQNTAKSMQKAMGEGTKVAAKAMTKSLTSVATGALKIFGAIKAISKLKDFASETVTAAKAQIEVQTKLASVLENVKSIQIRGPNAAADAAKVLSNVADKIEQNGVIGADITMAGMQQLATYQLSEKEISVLSTGMTDLLAQQKGLNASQSDGVAIGNLIGKAMMGNVGALSRVGITFDEAQAKAIKTGDATLRAATIAQVLQENVGGVNKALGETDQGQLLQTQNTFDAIHEEIGYFILPLMNKLFKGILPYATKGLQSLQAASAKFGPVLQGIIDKGFAKLSDILPDVMGTISDILPIITQLKVPMGLFMQILPVILELIRKLSPSVQMLIKSLVPLISKMITMLIPAFETLIPPITDIISTLLPVLISLFNMLAPEITNIIKQFAPLVALLLKALMPAISALIPIVMQVITSILPVVVQLINSVFSLLTKLAPVISVVAQVFVSILGGALNSILPIIQGIISYFNNVVVTLGSIVDFIVNIFTGNWSAAWQNVQDIFAGVFRGFVGYAKSPLNIVIGLINTAIGGINGLTGIINKIPGVEIGKIPQIPYLAKGATVTSPTLAMIGEGRVPETVVPHNNNPRSRALLSEAARGVGVKEISILPVIDRITEALSYFKMNNKSASIPQQNSDNSNNSRVVNYYYQPVVNAKDAKGVKEVLEDEFEKFKAWVKQMNEEERREVFG</sequence>
<keyword evidence="3" id="KW-1185">Reference proteome</keyword>
<protein>
    <submittedName>
        <fullName evidence="2">Uncharacterized protein</fullName>
    </submittedName>
</protein>
<dbReference type="KEGG" id="acht:bsdcttw_11550"/>
<evidence type="ECO:0000313" key="3">
    <source>
        <dbReference type="Proteomes" id="UP000515703"/>
    </source>
</evidence>
<keyword evidence="1" id="KW-0812">Transmembrane</keyword>
<feature type="transmembrane region" description="Helical" evidence="1">
    <location>
        <begin position="467"/>
        <end position="489"/>
    </location>
</feature>
<dbReference type="SUPFAM" id="SSF48371">
    <property type="entry name" value="ARM repeat"/>
    <property type="match status" value="1"/>
</dbReference>
<feature type="transmembrane region" description="Helical" evidence="1">
    <location>
        <begin position="386"/>
        <end position="404"/>
    </location>
</feature>
<reference evidence="2 3" key="1">
    <citation type="submission" date="2020-08" db="EMBL/GenBank/DDBJ databases">
        <title>Draft genome sequencing of an Anaerocolumna strain isolated from anoxic soil subjected to BSD treatment.</title>
        <authorList>
            <person name="Uek A."/>
            <person name="Tonouchi A."/>
        </authorList>
    </citation>
    <scope>NUCLEOTIDE SEQUENCE [LARGE SCALE GENOMIC DNA]</scope>
    <source>
        <strain evidence="2 3">CTTW</strain>
    </source>
</reference>
<proteinExistence type="predicted"/>
<dbReference type="EMBL" id="AP023368">
    <property type="protein sequence ID" value="BCJ98114.1"/>
    <property type="molecule type" value="Genomic_DNA"/>
</dbReference>
<keyword evidence="1" id="KW-0472">Membrane</keyword>
<evidence type="ECO:0000313" key="2">
    <source>
        <dbReference type="EMBL" id="BCJ98114.1"/>
    </source>
</evidence>
<dbReference type="AlphaFoldDB" id="A0A7I8DLC3"/>
<organism evidence="2 3">
    <name type="scientific">Anaerocolumna chitinilytica</name>
    <dbReference type="NCBI Taxonomy" id="1727145"/>
    <lineage>
        <taxon>Bacteria</taxon>
        <taxon>Bacillati</taxon>
        <taxon>Bacillota</taxon>
        <taxon>Clostridia</taxon>
        <taxon>Lachnospirales</taxon>
        <taxon>Lachnospiraceae</taxon>
        <taxon>Anaerocolumna</taxon>
    </lineage>
</organism>
<reference evidence="2 3" key="2">
    <citation type="submission" date="2020-08" db="EMBL/GenBank/DDBJ databases">
        <authorList>
            <person name="Ueki A."/>
            <person name="Tonouchi A."/>
        </authorList>
    </citation>
    <scope>NUCLEOTIDE SEQUENCE [LARGE SCALE GENOMIC DNA]</scope>
    <source>
        <strain evidence="2 3">CTTW</strain>
    </source>
</reference>
<name>A0A7I8DLC3_9FIRM</name>
<dbReference type="InterPro" id="IPR016024">
    <property type="entry name" value="ARM-type_fold"/>
</dbReference>